<proteinExistence type="predicted"/>
<feature type="domain" description="Spermatogenesis-associated protein 20-like TRX" evidence="2">
    <location>
        <begin position="2"/>
        <end position="162"/>
    </location>
</feature>
<dbReference type="InterPro" id="IPR036249">
    <property type="entry name" value="Thioredoxin-like_sf"/>
</dbReference>
<evidence type="ECO:0000256" key="1">
    <source>
        <dbReference type="SAM" id="Coils"/>
    </source>
</evidence>
<dbReference type="RefSeq" id="WP_091774106.1">
    <property type="nucleotide sequence ID" value="NZ_FOES01000024.1"/>
</dbReference>
<keyword evidence="4" id="KW-1185">Reference proteome</keyword>
<evidence type="ECO:0000313" key="4">
    <source>
        <dbReference type="Proteomes" id="UP000199427"/>
    </source>
</evidence>
<protein>
    <recommendedName>
        <fullName evidence="2">Spermatogenesis-associated protein 20-like TRX domain-containing protein</fullName>
    </recommendedName>
</protein>
<dbReference type="InterPro" id="IPR012341">
    <property type="entry name" value="6hp_glycosidase-like_sf"/>
</dbReference>
<dbReference type="InterPro" id="IPR024705">
    <property type="entry name" value="Ssp411"/>
</dbReference>
<dbReference type="EMBL" id="FOES01000024">
    <property type="protein sequence ID" value="SEQ72248.1"/>
    <property type="molecule type" value="Genomic_DNA"/>
</dbReference>
<dbReference type="Gene3D" id="3.40.30.10">
    <property type="entry name" value="Glutaredoxin"/>
    <property type="match status" value="1"/>
</dbReference>
<dbReference type="AlphaFoldDB" id="A0A1H9ICI2"/>
<dbReference type="InterPro" id="IPR008928">
    <property type="entry name" value="6-hairpin_glycosidase_sf"/>
</dbReference>
<reference evidence="3 4" key="1">
    <citation type="submission" date="2016-10" db="EMBL/GenBank/DDBJ databases">
        <authorList>
            <person name="de Groot N.N."/>
        </authorList>
    </citation>
    <scope>NUCLEOTIDE SEQUENCE [LARGE SCALE GENOMIC DNA]</scope>
    <source>
        <strain evidence="3 4">DSM 21633</strain>
    </source>
</reference>
<gene>
    <name evidence="3" type="ORF">SAMN05216362_12413</name>
</gene>
<dbReference type="PANTHER" id="PTHR42899:SF1">
    <property type="entry name" value="SPERMATOGENESIS-ASSOCIATED PROTEIN 20"/>
    <property type="match status" value="1"/>
</dbReference>
<dbReference type="Gene3D" id="1.50.10.20">
    <property type="match status" value="1"/>
</dbReference>
<name>A0A1H9ICI2_9BACI</name>
<dbReference type="PANTHER" id="PTHR42899">
    <property type="entry name" value="SPERMATOGENESIS-ASSOCIATED PROTEIN 20"/>
    <property type="match status" value="1"/>
</dbReference>
<evidence type="ECO:0000313" key="3">
    <source>
        <dbReference type="EMBL" id="SEQ72248.1"/>
    </source>
</evidence>
<dbReference type="OrthoDB" id="9762614at2"/>
<evidence type="ECO:0000259" key="2">
    <source>
        <dbReference type="Pfam" id="PF03190"/>
    </source>
</evidence>
<dbReference type="CDD" id="cd02955">
    <property type="entry name" value="SSP411"/>
    <property type="match status" value="1"/>
</dbReference>
<keyword evidence="1" id="KW-0175">Coiled coil</keyword>
<dbReference type="Gene3D" id="1.50.10.10">
    <property type="match status" value="1"/>
</dbReference>
<dbReference type="PIRSF" id="PIRSF006402">
    <property type="entry name" value="UCP006402_thioredoxin"/>
    <property type="match status" value="1"/>
</dbReference>
<dbReference type="InterPro" id="IPR004879">
    <property type="entry name" value="Ssp411-like_TRX"/>
</dbReference>
<dbReference type="Proteomes" id="UP000199427">
    <property type="component" value="Unassembled WGS sequence"/>
</dbReference>
<sequence>MNRLQYEKSPYLLQHKDNPVDWYPWGEEAFKKAKNENKPIFLSIGYSTCHWCHVMAHESFEDEDVAEVINSKFIAIKVDREERPDIDAVYMKVCQRMNGHGGWPLSIFMTPDQVPFYAGTYFPKESKYGYPGIKQVLGYLSDTYHNDPQQIEDVTESVRKSLNQVIFSKGEERISKEATDQAFHELSKTFDTRYGGFEGAPKFPSPHNLMFLMRYYQQTGKTLAREMVEKTLQSMARGGLYDHIGFGFTRYSTDEEWLVPHFEKMLYDQALLLITYTEAYQLTGNEYYKNISEQVIEFVQREMTSSDGAFYSAIDADSEGKEGLYYIWGRREIYEVLSNDLGNLYTKAYNITTEGNFHGKNIPNLIDTNLEEVAKEFNLTIEQLEEKLDQARLKLLETREKRVYPHLDDKVLTSWNAMMIAALAKAGQVYQNEEYVNMARKAVNFIENQLIENNRLMARYRDGEVKFKGYLDDYAYLAWAYLELYDAEFQVMDLRRAKELADQMYHLFWDSEHGGFYFNGEDSERLISNDKDIHDGATPSGNSVATNVMARLSSLTGEPQYSDIVEDQYRVFYPALSRIPQGSTYYLISLMLTEYPSKEIVVISRDGDPDWDRLKHFKSSHYLPNTTWLKTDDDGELAEVAPFVESYNSINDQTTVYICEHFTCQQPTTIVDEVIEQLSTQ</sequence>
<feature type="coiled-coil region" evidence="1">
    <location>
        <begin position="367"/>
        <end position="401"/>
    </location>
</feature>
<dbReference type="Pfam" id="PF03190">
    <property type="entry name" value="Thioredox_DsbH"/>
    <property type="match status" value="1"/>
</dbReference>
<dbReference type="GO" id="GO:0005975">
    <property type="term" value="P:carbohydrate metabolic process"/>
    <property type="evidence" value="ECO:0007669"/>
    <property type="project" value="InterPro"/>
</dbReference>
<dbReference type="STRING" id="571933.SAMN05216362_12413"/>
<dbReference type="SUPFAM" id="SSF52833">
    <property type="entry name" value="Thioredoxin-like"/>
    <property type="match status" value="1"/>
</dbReference>
<dbReference type="SUPFAM" id="SSF48208">
    <property type="entry name" value="Six-hairpin glycosidases"/>
    <property type="match status" value="1"/>
</dbReference>
<organism evidence="3 4">
    <name type="scientific">Piscibacillus halophilus</name>
    <dbReference type="NCBI Taxonomy" id="571933"/>
    <lineage>
        <taxon>Bacteria</taxon>
        <taxon>Bacillati</taxon>
        <taxon>Bacillota</taxon>
        <taxon>Bacilli</taxon>
        <taxon>Bacillales</taxon>
        <taxon>Bacillaceae</taxon>
        <taxon>Piscibacillus</taxon>
    </lineage>
</organism>
<accession>A0A1H9ICI2</accession>